<name>A0AAN9UWA4_9PEZI</name>
<proteinExistence type="predicted"/>
<dbReference type="InterPro" id="IPR018531">
    <property type="entry name" value="DUF1993"/>
</dbReference>
<sequence>MPSLYDISVPPMKRTVRSALHILKLGEEWAAEQETPRSEIPGWRLHENMLPLSAQVILVTVQAKLLVANLTGGERPTVTLPELSLDGLYTLLDETIALLDSVDSAEKVTADESTVLSLRAGPRQVRIALLDSVLSYTIPHSYFHLVTLYDILRMKGVPLGKSEYMLSHFKEVAID</sequence>
<dbReference type="PANTHER" id="PTHR36922">
    <property type="entry name" value="BLL2446 PROTEIN"/>
    <property type="match status" value="1"/>
</dbReference>
<protein>
    <submittedName>
        <fullName evidence="1">Uncharacterized protein</fullName>
    </submittedName>
</protein>
<keyword evidence="2" id="KW-1185">Reference proteome</keyword>
<dbReference type="AlphaFoldDB" id="A0AAN9UWA4"/>
<dbReference type="SUPFAM" id="SSF109854">
    <property type="entry name" value="DinB/YfiT-like putative metalloenzymes"/>
    <property type="match status" value="1"/>
</dbReference>
<dbReference type="Proteomes" id="UP001320420">
    <property type="component" value="Unassembled WGS sequence"/>
</dbReference>
<gene>
    <name evidence="1" type="ORF">SLS62_003695</name>
</gene>
<evidence type="ECO:0000313" key="1">
    <source>
        <dbReference type="EMBL" id="KAK7754402.1"/>
    </source>
</evidence>
<dbReference type="EMBL" id="JAKJXP020000021">
    <property type="protein sequence ID" value="KAK7754402.1"/>
    <property type="molecule type" value="Genomic_DNA"/>
</dbReference>
<reference evidence="1 2" key="1">
    <citation type="submission" date="2024-02" db="EMBL/GenBank/DDBJ databases">
        <title>De novo assembly and annotation of 12 fungi associated with fruit tree decline syndrome in Ontario, Canada.</title>
        <authorList>
            <person name="Sulman M."/>
            <person name="Ellouze W."/>
            <person name="Ilyukhin E."/>
        </authorList>
    </citation>
    <scope>NUCLEOTIDE SEQUENCE [LARGE SCALE GENOMIC DNA]</scope>
    <source>
        <strain evidence="1 2">M11/M66-122</strain>
    </source>
</reference>
<accession>A0AAN9UWA4</accession>
<dbReference type="PANTHER" id="PTHR36922:SF1">
    <property type="entry name" value="DUF1993 DOMAIN-CONTAINING PROTEIN"/>
    <property type="match status" value="1"/>
</dbReference>
<organism evidence="1 2">
    <name type="scientific">Diatrype stigma</name>
    <dbReference type="NCBI Taxonomy" id="117547"/>
    <lineage>
        <taxon>Eukaryota</taxon>
        <taxon>Fungi</taxon>
        <taxon>Dikarya</taxon>
        <taxon>Ascomycota</taxon>
        <taxon>Pezizomycotina</taxon>
        <taxon>Sordariomycetes</taxon>
        <taxon>Xylariomycetidae</taxon>
        <taxon>Xylariales</taxon>
        <taxon>Diatrypaceae</taxon>
        <taxon>Diatrype</taxon>
    </lineage>
</organism>
<dbReference type="Pfam" id="PF09351">
    <property type="entry name" value="DUF1993"/>
    <property type="match status" value="1"/>
</dbReference>
<comment type="caution">
    <text evidence="1">The sequence shown here is derived from an EMBL/GenBank/DDBJ whole genome shotgun (WGS) entry which is preliminary data.</text>
</comment>
<dbReference type="InterPro" id="IPR034660">
    <property type="entry name" value="DinB/YfiT-like"/>
</dbReference>
<dbReference type="Gene3D" id="1.20.120.450">
    <property type="entry name" value="dinb family like domain"/>
    <property type="match status" value="1"/>
</dbReference>
<evidence type="ECO:0000313" key="2">
    <source>
        <dbReference type="Proteomes" id="UP001320420"/>
    </source>
</evidence>